<dbReference type="SUPFAM" id="SSF51316">
    <property type="entry name" value="Mss4-like"/>
    <property type="match status" value="1"/>
</dbReference>
<keyword evidence="10" id="KW-1185">Reference proteome</keyword>
<dbReference type="GO" id="GO:0030091">
    <property type="term" value="P:protein repair"/>
    <property type="evidence" value="ECO:0007669"/>
    <property type="project" value="InterPro"/>
</dbReference>
<evidence type="ECO:0000256" key="5">
    <source>
        <dbReference type="ARBA" id="ARBA00022833"/>
    </source>
</evidence>
<evidence type="ECO:0000256" key="7">
    <source>
        <dbReference type="ARBA" id="ARBA00048488"/>
    </source>
</evidence>
<dbReference type="GeneID" id="68857620"/>
<keyword evidence="4" id="KW-0479">Metal-binding</keyword>
<evidence type="ECO:0000256" key="2">
    <source>
        <dbReference type="ARBA" id="ARBA00007174"/>
    </source>
</evidence>
<keyword evidence="5" id="KW-0862">Zinc</keyword>
<organism evidence="9 10">
    <name type="scientific">Halapricum desulfuricans</name>
    <dbReference type="NCBI Taxonomy" id="2841257"/>
    <lineage>
        <taxon>Archaea</taxon>
        <taxon>Methanobacteriati</taxon>
        <taxon>Methanobacteriota</taxon>
        <taxon>Stenosarchaea group</taxon>
        <taxon>Halobacteria</taxon>
        <taxon>Halobacteriales</taxon>
        <taxon>Haloarculaceae</taxon>
        <taxon>Halapricum</taxon>
    </lineage>
</organism>
<evidence type="ECO:0000313" key="10">
    <source>
        <dbReference type="Proteomes" id="UP000663292"/>
    </source>
</evidence>
<dbReference type="InterPro" id="IPR011057">
    <property type="entry name" value="Mss4-like_sf"/>
</dbReference>
<comment type="cofactor">
    <cofactor evidence="1">
        <name>Zn(2+)</name>
        <dbReference type="ChEBI" id="CHEBI:29105"/>
    </cofactor>
</comment>
<proteinExistence type="inferred from homology"/>
<dbReference type="PROSITE" id="PS51790">
    <property type="entry name" value="MSRB"/>
    <property type="match status" value="1"/>
</dbReference>
<evidence type="ECO:0000256" key="1">
    <source>
        <dbReference type="ARBA" id="ARBA00001947"/>
    </source>
</evidence>
<dbReference type="EMBL" id="CP064791">
    <property type="protein sequence ID" value="QSG14523.1"/>
    <property type="molecule type" value="Genomic_DNA"/>
</dbReference>
<dbReference type="Proteomes" id="UP000663292">
    <property type="component" value="Chromosome"/>
</dbReference>
<protein>
    <recommendedName>
        <fullName evidence="3">peptide-methionine (R)-S-oxide reductase</fullName>
        <ecNumber evidence="3">1.8.4.12</ecNumber>
    </recommendedName>
</protein>
<sequence length="137" mass="15264">MTDTQTPDDIPGSDEEWREILTEEEYHILRERGTEPKFSGDLLDVDDDGVFRCAGCGAPLFDADSKFESGHGWPSFYDVVEEGNVETEVDTRHGMERTEVLCDSCGGHLGHVFEDGPEPTGKRYCINSAALEFEADE</sequence>
<dbReference type="PANTHER" id="PTHR10173:SF52">
    <property type="entry name" value="METHIONINE-R-SULFOXIDE REDUCTASE B1"/>
    <property type="match status" value="1"/>
</dbReference>
<dbReference type="InterPro" id="IPR028427">
    <property type="entry name" value="Met_Sox_Rdtase_MsrB"/>
</dbReference>
<gene>
    <name evidence="9" type="ORF">HSEST_0987</name>
</gene>
<dbReference type="Gene3D" id="2.170.150.20">
    <property type="entry name" value="Peptide methionine sulfoxide reductase"/>
    <property type="match status" value="1"/>
</dbReference>
<dbReference type="FunFam" id="2.170.150.20:FF:000001">
    <property type="entry name" value="Peptide methionine sulfoxide reductase MsrB"/>
    <property type="match status" value="1"/>
</dbReference>
<dbReference type="InterPro" id="IPR002579">
    <property type="entry name" value="Met_Sox_Rdtase_MsrB_dom"/>
</dbReference>
<evidence type="ECO:0000256" key="3">
    <source>
        <dbReference type="ARBA" id="ARBA00012499"/>
    </source>
</evidence>
<evidence type="ECO:0000259" key="8">
    <source>
        <dbReference type="PROSITE" id="PS51790"/>
    </source>
</evidence>
<keyword evidence="6" id="KW-0560">Oxidoreductase</keyword>
<comment type="catalytic activity">
    <reaction evidence="7">
        <text>L-methionyl-[protein] + [thioredoxin]-disulfide + H2O = L-methionyl-(R)-S-oxide-[protein] + [thioredoxin]-dithiol</text>
        <dbReference type="Rhea" id="RHEA:24164"/>
        <dbReference type="Rhea" id="RHEA-COMP:10698"/>
        <dbReference type="Rhea" id="RHEA-COMP:10700"/>
        <dbReference type="Rhea" id="RHEA-COMP:12313"/>
        <dbReference type="Rhea" id="RHEA-COMP:12314"/>
        <dbReference type="ChEBI" id="CHEBI:15377"/>
        <dbReference type="ChEBI" id="CHEBI:16044"/>
        <dbReference type="ChEBI" id="CHEBI:29950"/>
        <dbReference type="ChEBI" id="CHEBI:45764"/>
        <dbReference type="ChEBI" id="CHEBI:50058"/>
        <dbReference type="EC" id="1.8.4.12"/>
    </reaction>
</comment>
<dbReference type="RefSeq" id="WP_229122537.1">
    <property type="nucleotide sequence ID" value="NZ_CP064791.1"/>
</dbReference>
<dbReference type="NCBIfam" id="TIGR00357">
    <property type="entry name" value="peptide-methionine (R)-S-oxide reductase MsrB"/>
    <property type="match status" value="1"/>
</dbReference>
<dbReference type="GO" id="GO:0033743">
    <property type="term" value="F:peptide-methionine (R)-S-oxide reductase activity"/>
    <property type="evidence" value="ECO:0007669"/>
    <property type="project" value="UniProtKB-EC"/>
</dbReference>
<name>A0A897NUN8_9EURY</name>
<feature type="domain" description="MsrB" evidence="8">
    <location>
        <begin position="14"/>
        <end position="136"/>
    </location>
</feature>
<evidence type="ECO:0000256" key="4">
    <source>
        <dbReference type="ARBA" id="ARBA00022723"/>
    </source>
</evidence>
<accession>A0A897NUN8</accession>
<dbReference type="GO" id="GO:0006979">
    <property type="term" value="P:response to oxidative stress"/>
    <property type="evidence" value="ECO:0007669"/>
    <property type="project" value="InterPro"/>
</dbReference>
<dbReference type="GO" id="GO:0005737">
    <property type="term" value="C:cytoplasm"/>
    <property type="evidence" value="ECO:0007669"/>
    <property type="project" value="TreeGrafter"/>
</dbReference>
<evidence type="ECO:0000256" key="6">
    <source>
        <dbReference type="ARBA" id="ARBA00023002"/>
    </source>
</evidence>
<dbReference type="EC" id="1.8.4.12" evidence="3"/>
<dbReference type="AlphaFoldDB" id="A0A897NUN8"/>
<comment type="similarity">
    <text evidence="2">Belongs to the MsrB Met sulfoxide reductase family.</text>
</comment>
<dbReference type="GO" id="GO:0046872">
    <property type="term" value="F:metal ion binding"/>
    <property type="evidence" value="ECO:0007669"/>
    <property type="project" value="UniProtKB-KW"/>
</dbReference>
<reference evidence="9 10" key="1">
    <citation type="submission" date="2020-11" db="EMBL/GenBank/DDBJ databases">
        <title>Carbohydrate-dependent, anaerobic sulfur respiration: A novel catabolism in halophilic archaea.</title>
        <authorList>
            <person name="Sorokin D.Y."/>
            <person name="Messina E."/>
            <person name="Smedile F."/>
            <person name="La Cono V."/>
            <person name="Hallsworth J.E."/>
            <person name="Yakimov M.M."/>
        </authorList>
    </citation>
    <scope>NUCLEOTIDE SEQUENCE [LARGE SCALE GENOMIC DNA]</scope>
    <source>
        <strain evidence="9 10">HSR-Est</strain>
    </source>
</reference>
<dbReference type="PANTHER" id="PTHR10173">
    <property type="entry name" value="METHIONINE SULFOXIDE REDUCTASE"/>
    <property type="match status" value="1"/>
</dbReference>
<evidence type="ECO:0000313" key="9">
    <source>
        <dbReference type="EMBL" id="QSG14523.1"/>
    </source>
</evidence>
<dbReference type="Pfam" id="PF01641">
    <property type="entry name" value="SelR"/>
    <property type="match status" value="1"/>
</dbReference>